<accession>A0A0A9G1T2</accession>
<reference evidence="1" key="2">
    <citation type="journal article" date="2015" name="Data Brief">
        <title>Shoot transcriptome of the giant reed, Arundo donax.</title>
        <authorList>
            <person name="Barrero R.A."/>
            <person name="Guerrero F.D."/>
            <person name="Moolhuijzen P."/>
            <person name="Goolsby J.A."/>
            <person name="Tidwell J."/>
            <person name="Bellgard S.E."/>
            <person name="Bellgard M.I."/>
        </authorList>
    </citation>
    <scope>NUCLEOTIDE SEQUENCE</scope>
    <source>
        <tissue evidence="1">Shoot tissue taken approximately 20 cm above the soil surface</tissue>
    </source>
</reference>
<dbReference type="AlphaFoldDB" id="A0A0A9G1T2"/>
<protein>
    <submittedName>
        <fullName evidence="1">Uncharacterized protein</fullName>
    </submittedName>
</protein>
<organism evidence="1">
    <name type="scientific">Arundo donax</name>
    <name type="common">Giant reed</name>
    <name type="synonym">Donax arundinaceus</name>
    <dbReference type="NCBI Taxonomy" id="35708"/>
    <lineage>
        <taxon>Eukaryota</taxon>
        <taxon>Viridiplantae</taxon>
        <taxon>Streptophyta</taxon>
        <taxon>Embryophyta</taxon>
        <taxon>Tracheophyta</taxon>
        <taxon>Spermatophyta</taxon>
        <taxon>Magnoliopsida</taxon>
        <taxon>Liliopsida</taxon>
        <taxon>Poales</taxon>
        <taxon>Poaceae</taxon>
        <taxon>PACMAD clade</taxon>
        <taxon>Arundinoideae</taxon>
        <taxon>Arundineae</taxon>
        <taxon>Arundo</taxon>
    </lineage>
</organism>
<proteinExistence type="predicted"/>
<dbReference type="EMBL" id="GBRH01180452">
    <property type="protein sequence ID" value="JAE17444.1"/>
    <property type="molecule type" value="Transcribed_RNA"/>
</dbReference>
<evidence type="ECO:0000313" key="1">
    <source>
        <dbReference type="EMBL" id="JAE17444.1"/>
    </source>
</evidence>
<sequence length="73" mass="8035">MSFILRSLLRSYPNPSADILLTERVPCFVTHCFLADDSGGWQLINSVAAGGFGPPLHTIAANPSTRRHGLRWQ</sequence>
<name>A0A0A9G1T2_ARUDO</name>
<reference evidence="1" key="1">
    <citation type="submission" date="2014-09" db="EMBL/GenBank/DDBJ databases">
        <authorList>
            <person name="Magalhaes I.L.F."/>
            <person name="Oliveira U."/>
            <person name="Santos F.R."/>
            <person name="Vidigal T.H.D.A."/>
            <person name="Brescovit A.D."/>
            <person name="Santos A.J."/>
        </authorList>
    </citation>
    <scope>NUCLEOTIDE SEQUENCE</scope>
    <source>
        <tissue evidence="1">Shoot tissue taken approximately 20 cm above the soil surface</tissue>
    </source>
</reference>